<dbReference type="Proteomes" id="UP001147653">
    <property type="component" value="Unassembled WGS sequence"/>
</dbReference>
<dbReference type="RefSeq" id="WP_270027510.1">
    <property type="nucleotide sequence ID" value="NZ_JAPDDP010000047.1"/>
</dbReference>
<evidence type="ECO:0000313" key="2">
    <source>
        <dbReference type="EMBL" id="MDA0183126.1"/>
    </source>
</evidence>
<accession>A0A9X3SB15</accession>
<sequence>MPRLLLAVLIMLVVPASAQARACLVTGPEERAEQTLRDEIRVRDAHGFRQDRAYVAKLIAAGPPSRRHGIRVTKAEDRYLDLRNRLGVGAKVGRYMRARPEINAFWEVKDDWPRGPYMAVFVAGDPAAHRAAILRRASYPRHTRVVRVRYSYDAKDRIQKRIQDDDKALARAGFEVVGSDTDWGLDRIDVEVITKRKDAVRYFARRYGSVVRARPRTSKTFERCTTASGYEIAPDGMSVTVSWTDAPEKPVRVELTERGDRVAIGIVSAFSVYPGFGDSGGKAVVRLSAPLGDRPVIDAANGVRLVQTGPSPGAPPCPVRPVRTPLESLIRERAEQGMNADPAFVQTLIDAEQRYTPEEQRWRDEVQKVDFDRDVHDYVFGGRVYPDWGGTTLVARYPEPPYLIVRFIRRFAFHVRELEKLTDAPIRFERSTVPRDWFDALAQYIGDDARAGDGYLEDFYVTQAEQGESEQVVHVYVITRRTQAEADAYFKGRYGGIVRVHIIGDRVECRGGYSTR</sequence>
<name>A0A9X3SB15_9ACTN</name>
<evidence type="ECO:0008006" key="4">
    <source>
        <dbReference type="Google" id="ProtNLM"/>
    </source>
</evidence>
<keyword evidence="3" id="KW-1185">Reference proteome</keyword>
<protein>
    <recommendedName>
        <fullName evidence="4">GWxTD domain-containing protein</fullName>
    </recommendedName>
</protein>
<evidence type="ECO:0000256" key="1">
    <source>
        <dbReference type="SAM" id="SignalP"/>
    </source>
</evidence>
<gene>
    <name evidence="2" type="ORF">OJ997_22645</name>
</gene>
<dbReference type="AlphaFoldDB" id="A0A9X3SB15"/>
<feature type="chain" id="PRO_5040991765" description="GWxTD domain-containing protein" evidence="1">
    <location>
        <begin position="21"/>
        <end position="516"/>
    </location>
</feature>
<keyword evidence="1" id="KW-0732">Signal</keyword>
<feature type="signal peptide" evidence="1">
    <location>
        <begin position="1"/>
        <end position="20"/>
    </location>
</feature>
<organism evidence="2 3">
    <name type="scientific">Solirubrobacter phytolaccae</name>
    <dbReference type="NCBI Taxonomy" id="1404360"/>
    <lineage>
        <taxon>Bacteria</taxon>
        <taxon>Bacillati</taxon>
        <taxon>Actinomycetota</taxon>
        <taxon>Thermoleophilia</taxon>
        <taxon>Solirubrobacterales</taxon>
        <taxon>Solirubrobacteraceae</taxon>
        <taxon>Solirubrobacter</taxon>
    </lineage>
</organism>
<comment type="caution">
    <text evidence="2">The sequence shown here is derived from an EMBL/GenBank/DDBJ whole genome shotgun (WGS) entry which is preliminary data.</text>
</comment>
<reference evidence="2" key="1">
    <citation type="submission" date="2022-10" db="EMBL/GenBank/DDBJ databases">
        <title>The WGS of Solirubrobacter phytolaccae KCTC 29190.</title>
        <authorList>
            <person name="Jiang Z."/>
        </authorList>
    </citation>
    <scope>NUCLEOTIDE SEQUENCE</scope>
    <source>
        <strain evidence="2">KCTC 29190</strain>
    </source>
</reference>
<dbReference type="EMBL" id="JAPDDP010000047">
    <property type="protein sequence ID" value="MDA0183126.1"/>
    <property type="molecule type" value="Genomic_DNA"/>
</dbReference>
<proteinExistence type="predicted"/>
<evidence type="ECO:0000313" key="3">
    <source>
        <dbReference type="Proteomes" id="UP001147653"/>
    </source>
</evidence>